<dbReference type="InterPro" id="IPR045209">
    <property type="entry name" value="Rrp5"/>
</dbReference>
<feature type="domain" description="S1 motif" evidence="7">
    <location>
        <begin position="600"/>
        <end position="664"/>
    </location>
</feature>
<comment type="caution">
    <text evidence="8">The sequence shown here is derived from an EMBL/GenBank/DDBJ whole genome shotgun (WGS) entry which is preliminary data.</text>
</comment>
<feature type="domain" description="S1 motif" evidence="7">
    <location>
        <begin position="323"/>
        <end position="393"/>
    </location>
</feature>
<dbReference type="InterPro" id="IPR002885">
    <property type="entry name" value="PPR_rpt"/>
</dbReference>
<dbReference type="Proteomes" id="UP001217089">
    <property type="component" value="Unassembled WGS sequence"/>
</dbReference>
<dbReference type="InterPro" id="IPR003029">
    <property type="entry name" value="S1_domain"/>
</dbReference>
<feature type="domain" description="S1 motif" evidence="7">
    <location>
        <begin position="505"/>
        <end position="576"/>
    </location>
</feature>
<reference evidence="8 9" key="1">
    <citation type="submission" date="2022-12" db="EMBL/GenBank/DDBJ databases">
        <title>Chromosome-level genome of Tegillarca granosa.</title>
        <authorList>
            <person name="Kim J."/>
        </authorList>
    </citation>
    <scope>NUCLEOTIDE SEQUENCE [LARGE SCALE GENOMIC DNA]</scope>
    <source>
        <strain evidence="8">Teg-2019</strain>
        <tissue evidence="8">Adductor muscle</tissue>
    </source>
</reference>
<dbReference type="NCBIfam" id="TIGR00756">
    <property type="entry name" value="PPR"/>
    <property type="match status" value="1"/>
</dbReference>
<evidence type="ECO:0000259" key="7">
    <source>
        <dbReference type="PROSITE" id="PS50126"/>
    </source>
</evidence>
<evidence type="ECO:0000313" key="9">
    <source>
        <dbReference type="Proteomes" id="UP001217089"/>
    </source>
</evidence>
<dbReference type="PANTHER" id="PTHR23270:SF10">
    <property type="entry name" value="PROTEIN RRP5 HOMOLOG"/>
    <property type="match status" value="1"/>
</dbReference>
<dbReference type="PROSITE" id="PS51375">
    <property type="entry name" value="PPR"/>
    <property type="match status" value="1"/>
</dbReference>
<dbReference type="Pfam" id="PF00575">
    <property type="entry name" value="S1"/>
    <property type="match status" value="2"/>
</dbReference>
<dbReference type="SMART" id="SM00316">
    <property type="entry name" value="S1"/>
    <property type="match status" value="6"/>
</dbReference>
<protein>
    <recommendedName>
        <fullName evidence="7">S1 motif domain-containing protein</fullName>
    </recommendedName>
</protein>
<feature type="repeat" description="PPR" evidence="5">
    <location>
        <begin position="910"/>
        <end position="940"/>
    </location>
</feature>
<keyword evidence="2" id="KW-0698">rRNA processing</keyword>
<dbReference type="Gene3D" id="1.25.40.10">
    <property type="entry name" value="Tetratricopeptide repeat domain"/>
    <property type="match status" value="1"/>
</dbReference>
<dbReference type="EMBL" id="JARBDR010000246">
    <property type="protein sequence ID" value="KAJ8317008.1"/>
    <property type="molecule type" value="Genomic_DNA"/>
</dbReference>
<dbReference type="Pfam" id="PF01535">
    <property type="entry name" value="PPR"/>
    <property type="match status" value="1"/>
</dbReference>
<dbReference type="SMART" id="SM00386">
    <property type="entry name" value="HAT"/>
    <property type="match status" value="5"/>
</dbReference>
<dbReference type="InterPro" id="IPR012340">
    <property type="entry name" value="NA-bd_OB-fold"/>
</dbReference>
<dbReference type="PANTHER" id="PTHR23270">
    <property type="entry name" value="PROGRAMMED CELL DEATH PROTEIN 11 PRE-RRNA PROCESSING PROTEIN RRP5"/>
    <property type="match status" value="1"/>
</dbReference>
<feature type="domain" description="S1 motif" evidence="7">
    <location>
        <begin position="141"/>
        <end position="203"/>
    </location>
</feature>
<dbReference type="Gene3D" id="2.40.50.140">
    <property type="entry name" value="Nucleic acid-binding proteins"/>
    <property type="match status" value="6"/>
</dbReference>
<sequence>MTHRLSLIEMAKENELVSDFDQIQPGMMVPGSVKNLMDYGIFVEFPGGLFGLAPNKYATDVKVPDLKKLYHPGQSVIAKVIEVDKEKKRFLISLRMADCYHGDTDIGLGLLEDNLKYMDYVIENMAKRKGTKKKLSQMQVGNICISEVTEVNSNGALCMVENRLKGLVTKSHMEGMEVAVGQKLESVILYIDPKNDCLELSFDKTLIKAIKHRKENTASMVKEGQVLKSEILLVKEHLVLVVLKGHGAGKLAYIPSKRHLNDVLEMHQYFEKQVNKVALKHQCGNHQLACLQIHEDRKQKEIELEQAAERKLASKETHNFKCGMTVKAVVRHVYPHQINISLNGFPGRIHVTEIVDNIKNGKKPCQAYKASMEIDVRIIGFRDAKSHSLLPISHPGVTRSLPECTVKPSKMSLVEIKEEKRVFHPGDKILAFVHNYVNNCLWMHVTPSVSGRVYFLNLSNNFRAIENPSHFFKPGQGYHATVLNVEENGSLELSLIDEREKVEKNGITKGVIVGMSQESGLTVQLVEGYKGIVGLTDISDSYTDNPTSRYHKGQCVRCYVLSADSDNKEKCALSLRKSRLTTEGSVTDLDIQSISNLTEGQILRGFVTKRKKSGLIISIGNNISGKVNTNKIPHHLVYRTYPVGKVATVKILSIQNTDISLELLKDNDSEPLVKVSNKKLAENRKRLVSETSVDETGVSSKKKKRQSVDKKSDVVSMVTGNSDTDSGVEVKEDADSDIETQVVTSTTEVPRLKISAGFSWDTDFQMPVDDQSHHDNASSDESENDEEEKSTKINIGKKKRKLEEEKKLFELEKLRLEGDSLPESSEDFDRLVLQSPDSSIVWLRYMAHHLEMAEIEKARIVAERALKTISYREEQEKLNVWVAYLNLENMYGSQESLKAVLDRAVQQNEPTKVYNQMINIYVASGKIQEAEQLYNIMVRKYSMQKDTWTGFGLFYFKNNRIESARNLLQRSLKSLNKKDHVEVIAKFAQMEYKYGEPERGKTMFENILSNYPKRSDLWSVYIDMSTKAGDTDSTRQLYERIINLKMSAKKMKFFFKKYLDFEKAHGSSEQVENVMQKAMEYVESRGYVDE</sequence>
<evidence type="ECO:0000256" key="5">
    <source>
        <dbReference type="PROSITE-ProRule" id="PRU00708"/>
    </source>
</evidence>
<evidence type="ECO:0000256" key="1">
    <source>
        <dbReference type="ARBA" id="ARBA00004604"/>
    </source>
</evidence>
<proteinExistence type="predicted"/>
<dbReference type="CDD" id="cd04461">
    <property type="entry name" value="S1_Rrp5_repeat_hs8_sc7"/>
    <property type="match status" value="1"/>
</dbReference>
<evidence type="ECO:0000313" key="8">
    <source>
        <dbReference type="EMBL" id="KAJ8317008.1"/>
    </source>
</evidence>
<gene>
    <name evidence="8" type="ORF">KUTeg_004912</name>
</gene>
<dbReference type="SUPFAM" id="SSF48452">
    <property type="entry name" value="TPR-like"/>
    <property type="match status" value="1"/>
</dbReference>
<evidence type="ECO:0000256" key="4">
    <source>
        <dbReference type="ARBA" id="ARBA00023242"/>
    </source>
</evidence>
<name>A0ABQ9FMS0_TEGGR</name>
<feature type="domain" description="S1 motif" evidence="7">
    <location>
        <begin position="26"/>
        <end position="95"/>
    </location>
</feature>
<dbReference type="InterPro" id="IPR003107">
    <property type="entry name" value="HAT"/>
</dbReference>
<comment type="subcellular location">
    <subcellularLocation>
        <location evidence="1">Nucleus</location>
        <location evidence="1">Nucleolus</location>
    </subcellularLocation>
</comment>
<keyword evidence="4" id="KW-0539">Nucleus</keyword>
<feature type="region of interest" description="Disordered" evidence="6">
    <location>
        <begin position="763"/>
        <end position="796"/>
    </location>
</feature>
<keyword evidence="3" id="KW-0677">Repeat</keyword>
<dbReference type="InterPro" id="IPR011990">
    <property type="entry name" value="TPR-like_helical_dom_sf"/>
</dbReference>
<organism evidence="8 9">
    <name type="scientific">Tegillarca granosa</name>
    <name type="common">Malaysian cockle</name>
    <name type="synonym">Anadara granosa</name>
    <dbReference type="NCBI Taxonomy" id="220873"/>
    <lineage>
        <taxon>Eukaryota</taxon>
        <taxon>Metazoa</taxon>
        <taxon>Spiralia</taxon>
        <taxon>Lophotrochozoa</taxon>
        <taxon>Mollusca</taxon>
        <taxon>Bivalvia</taxon>
        <taxon>Autobranchia</taxon>
        <taxon>Pteriomorphia</taxon>
        <taxon>Arcoida</taxon>
        <taxon>Arcoidea</taxon>
        <taxon>Arcidae</taxon>
        <taxon>Tegillarca</taxon>
    </lineage>
</organism>
<dbReference type="Pfam" id="PF05843">
    <property type="entry name" value="Suf"/>
    <property type="match status" value="1"/>
</dbReference>
<evidence type="ECO:0000256" key="3">
    <source>
        <dbReference type="ARBA" id="ARBA00022737"/>
    </source>
</evidence>
<keyword evidence="9" id="KW-1185">Reference proteome</keyword>
<feature type="region of interest" description="Disordered" evidence="6">
    <location>
        <begin position="688"/>
        <end position="739"/>
    </location>
</feature>
<evidence type="ECO:0000256" key="6">
    <source>
        <dbReference type="SAM" id="MobiDB-lite"/>
    </source>
</evidence>
<accession>A0ABQ9FMS0</accession>
<feature type="domain" description="S1 motif" evidence="7">
    <location>
        <begin position="426"/>
        <end position="496"/>
    </location>
</feature>
<feature type="compositionally biased region" description="Acidic residues" evidence="6">
    <location>
        <begin position="778"/>
        <end position="788"/>
    </location>
</feature>
<dbReference type="InterPro" id="IPR008847">
    <property type="entry name" value="Suf"/>
</dbReference>
<dbReference type="PROSITE" id="PS50126">
    <property type="entry name" value="S1"/>
    <property type="match status" value="6"/>
</dbReference>
<evidence type="ECO:0000256" key="2">
    <source>
        <dbReference type="ARBA" id="ARBA00022552"/>
    </source>
</evidence>
<dbReference type="SUPFAM" id="SSF50249">
    <property type="entry name" value="Nucleic acid-binding proteins"/>
    <property type="match status" value="6"/>
</dbReference>